<sequence>MRRAFMVPAAHAALTIAAVLALAPAPAVAQAPDPVAVSQALVIRGTMEGHAERDRARLEGRAATPALSKKCAAAWKRRDQMNRAERRRLYELCPR</sequence>
<feature type="signal peptide" evidence="1">
    <location>
        <begin position="1"/>
        <end position="29"/>
    </location>
</feature>
<evidence type="ECO:0008006" key="4">
    <source>
        <dbReference type="Google" id="ProtNLM"/>
    </source>
</evidence>
<keyword evidence="1" id="KW-0732">Signal</keyword>
<evidence type="ECO:0000313" key="3">
    <source>
        <dbReference type="Proteomes" id="UP000732399"/>
    </source>
</evidence>
<reference evidence="2 3" key="1">
    <citation type="submission" date="2020-03" db="EMBL/GenBank/DDBJ databases">
        <authorList>
            <person name="Wang L."/>
            <person name="He N."/>
            <person name="Li Y."/>
            <person name="Fang Y."/>
            <person name="Zhang F."/>
        </authorList>
    </citation>
    <scope>NUCLEOTIDE SEQUENCE [LARGE SCALE GENOMIC DNA]</scope>
    <source>
        <strain evidence="2 3">36D10-4-7</strain>
    </source>
</reference>
<dbReference type="EMBL" id="JAAVJH010000005">
    <property type="protein sequence ID" value="NJR78957.1"/>
    <property type="molecule type" value="Genomic_DNA"/>
</dbReference>
<dbReference type="Proteomes" id="UP000732399">
    <property type="component" value="Unassembled WGS sequence"/>
</dbReference>
<feature type="chain" id="PRO_5045735693" description="UrcA family protein" evidence="1">
    <location>
        <begin position="30"/>
        <end position="95"/>
    </location>
</feature>
<evidence type="ECO:0000313" key="2">
    <source>
        <dbReference type="EMBL" id="NJR78957.1"/>
    </source>
</evidence>
<accession>A0ABX1CLV3</accession>
<organism evidence="2 3">
    <name type="scientific">Sphingomonas corticis</name>
    <dbReference type="NCBI Taxonomy" id="2722791"/>
    <lineage>
        <taxon>Bacteria</taxon>
        <taxon>Pseudomonadati</taxon>
        <taxon>Pseudomonadota</taxon>
        <taxon>Alphaproteobacteria</taxon>
        <taxon>Sphingomonadales</taxon>
        <taxon>Sphingomonadaceae</taxon>
        <taxon>Sphingomonas</taxon>
    </lineage>
</organism>
<proteinExistence type="predicted"/>
<name>A0ABX1CLV3_9SPHN</name>
<dbReference type="RefSeq" id="WP_168134487.1">
    <property type="nucleotide sequence ID" value="NZ_JAAVJH010000005.1"/>
</dbReference>
<comment type="caution">
    <text evidence="2">The sequence shown here is derived from an EMBL/GenBank/DDBJ whole genome shotgun (WGS) entry which is preliminary data.</text>
</comment>
<evidence type="ECO:0000256" key="1">
    <source>
        <dbReference type="SAM" id="SignalP"/>
    </source>
</evidence>
<keyword evidence="3" id="KW-1185">Reference proteome</keyword>
<gene>
    <name evidence="2" type="ORF">HBH26_10195</name>
</gene>
<protein>
    <recommendedName>
        <fullName evidence="4">UrcA family protein</fullName>
    </recommendedName>
</protein>